<dbReference type="PANTHER" id="PTHR33545:SF5">
    <property type="entry name" value="UPF0750 MEMBRANE PROTEIN YITT"/>
    <property type="match status" value="1"/>
</dbReference>
<dbReference type="EMBL" id="CP001634">
    <property type="protein sequence ID" value="ACR80080.1"/>
    <property type="molecule type" value="Genomic_DNA"/>
</dbReference>
<dbReference type="InterPro" id="IPR051461">
    <property type="entry name" value="UPF0750_membrane"/>
</dbReference>
<dbReference type="Pfam" id="PF10035">
    <property type="entry name" value="DUF2179"/>
    <property type="match status" value="1"/>
</dbReference>
<evidence type="ECO:0000313" key="8">
    <source>
        <dbReference type="EMBL" id="ACR80080.1"/>
    </source>
</evidence>
<evidence type="ECO:0000256" key="3">
    <source>
        <dbReference type="ARBA" id="ARBA00022692"/>
    </source>
</evidence>
<dbReference type="PIRSF" id="PIRSF006483">
    <property type="entry name" value="Membrane_protein_YitT"/>
    <property type="match status" value="1"/>
</dbReference>
<dbReference type="RefSeq" id="WP_015868727.1">
    <property type="nucleotide sequence ID" value="NC_012785.1"/>
</dbReference>
<name>C5CDR8_KOSOT</name>
<dbReference type="InterPro" id="IPR019264">
    <property type="entry name" value="DUF2179"/>
</dbReference>
<evidence type="ECO:0000256" key="1">
    <source>
        <dbReference type="ARBA" id="ARBA00004651"/>
    </source>
</evidence>
<evidence type="ECO:0000256" key="4">
    <source>
        <dbReference type="ARBA" id="ARBA00022989"/>
    </source>
</evidence>
<evidence type="ECO:0000256" key="5">
    <source>
        <dbReference type="ARBA" id="ARBA00023136"/>
    </source>
</evidence>
<feature type="transmembrane region" description="Helical" evidence="6">
    <location>
        <begin position="62"/>
        <end position="91"/>
    </location>
</feature>
<feature type="domain" description="DUF2179" evidence="7">
    <location>
        <begin position="225"/>
        <end position="279"/>
    </location>
</feature>
<sequence>MNSRKVILDYTLVTLGSLLTAIALVSFMIPNNIIAGGVSGLAIIFYRLFGWWVGVQMFVYNAVLFVLAFALLGIGFGIKSIYSAIMLSFLVDFLQQLNFPVFQASTVQDGGLLVAIYGGVIAGVGMGLVLWRGASTGGTDIIAMILNKYFHISTGSGLLIADTLITIFAIIVFGPIVAMYGIITIFTTSKTIDGLIEGVGNTRTAFIISERHEDIKKKILRDMERGVTLIHAEGGFTGVKRPVIMVSIRRREIGQLRRIIREIDPKSFTIIVNNAEVFGEGFKNIN</sequence>
<dbReference type="CDD" id="cd16380">
    <property type="entry name" value="YitT_C"/>
    <property type="match status" value="1"/>
</dbReference>
<keyword evidence="3 6" id="KW-0812">Transmembrane</keyword>
<dbReference type="Pfam" id="PF02588">
    <property type="entry name" value="YitT_membrane"/>
    <property type="match status" value="1"/>
</dbReference>
<reference evidence="8 9" key="1">
    <citation type="submission" date="2009-06" db="EMBL/GenBank/DDBJ databases">
        <title>Complete sequence of Thermotogales bacterium TBF 19.5.1.</title>
        <authorList>
            <consortium name="US DOE Joint Genome Institute"/>
            <person name="Lucas S."/>
            <person name="Copeland A."/>
            <person name="Lapidus A."/>
            <person name="Glavina del Rio T."/>
            <person name="Tice H."/>
            <person name="Bruce D."/>
            <person name="Goodwin L."/>
            <person name="Pitluck S."/>
            <person name="Chertkov O."/>
            <person name="Brettin T."/>
            <person name="Detter J.C."/>
            <person name="Han C."/>
            <person name="Schmutz J."/>
            <person name="Larimer F."/>
            <person name="Land M."/>
            <person name="Hauser L."/>
            <person name="Kyrpides N."/>
            <person name="Ovchinnikova G."/>
            <person name="Noll K."/>
        </authorList>
    </citation>
    <scope>NUCLEOTIDE SEQUENCE [LARGE SCALE GENOMIC DNA]</scope>
    <source>
        <strain evidence="9">ATCC BAA-1733 / DSM 21960 / TBF 19.5.1</strain>
    </source>
</reference>
<reference evidence="8 9" key="2">
    <citation type="journal article" date="2011" name="J. Bacteriol.">
        <title>Genome Sequence of Kosmotoga olearia Strain TBF 19.5.1, a Thermophilic Bacterium with a Wide Growth Temperature Range, Isolated from the Troll B Oil Platform in the North Sea.</title>
        <authorList>
            <person name="Swithers K.S."/>
            <person name="Dipippo J.L."/>
            <person name="Bruce D.C."/>
            <person name="Detter C."/>
            <person name="Tapia R."/>
            <person name="Han S."/>
            <person name="Goodwin L.A."/>
            <person name="Han J."/>
            <person name="Woyke T."/>
            <person name="Pitluck S."/>
            <person name="Pennacchio L."/>
            <person name="Nolan M."/>
            <person name="Mikhailova N."/>
            <person name="Land M.L."/>
            <person name="Nesbo C.L."/>
            <person name="Gogarten J.P."/>
            <person name="Noll K.M."/>
        </authorList>
    </citation>
    <scope>NUCLEOTIDE SEQUENCE [LARGE SCALE GENOMIC DNA]</scope>
    <source>
        <strain evidence="9">ATCC BAA-1733 / DSM 21960 / TBF 19.5.1</strain>
    </source>
</reference>
<evidence type="ECO:0000256" key="6">
    <source>
        <dbReference type="SAM" id="Phobius"/>
    </source>
</evidence>
<dbReference type="InterPro" id="IPR015867">
    <property type="entry name" value="N-reg_PII/ATP_PRibTrfase_C"/>
</dbReference>
<evidence type="ECO:0000313" key="9">
    <source>
        <dbReference type="Proteomes" id="UP000002382"/>
    </source>
</evidence>
<dbReference type="STRING" id="521045.Kole_1387"/>
<feature type="transmembrane region" description="Helical" evidence="6">
    <location>
        <begin position="111"/>
        <end position="131"/>
    </location>
</feature>
<dbReference type="OrthoDB" id="9779786at2"/>
<dbReference type="KEGG" id="kol:Kole_1387"/>
<keyword evidence="2" id="KW-1003">Cell membrane</keyword>
<proteinExistence type="predicted"/>
<dbReference type="eggNOG" id="COG1284">
    <property type="taxonomic scope" value="Bacteria"/>
</dbReference>
<dbReference type="GO" id="GO:0005886">
    <property type="term" value="C:plasma membrane"/>
    <property type="evidence" value="ECO:0007669"/>
    <property type="project" value="UniProtKB-SubCell"/>
</dbReference>
<protein>
    <recommendedName>
        <fullName evidence="7">DUF2179 domain-containing protein</fullName>
    </recommendedName>
</protein>
<feature type="transmembrane region" description="Helical" evidence="6">
    <location>
        <begin position="33"/>
        <end position="55"/>
    </location>
</feature>
<keyword evidence="5 6" id="KW-0472">Membrane</keyword>
<feature type="transmembrane region" description="Helical" evidence="6">
    <location>
        <begin position="152"/>
        <end position="183"/>
    </location>
</feature>
<dbReference type="InterPro" id="IPR003740">
    <property type="entry name" value="YitT"/>
</dbReference>
<dbReference type="HOGENOM" id="CLU_063199_0_0_0"/>
<dbReference type="AlphaFoldDB" id="C5CDR8"/>
<gene>
    <name evidence="8" type="ordered locus">Kole_1387</name>
</gene>
<evidence type="ECO:0000259" key="7">
    <source>
        <dbReference type="Pfam" id="PF10035"/>
    </source>
</evidence>
<organism evidence="8 9">
    <name type="scientific">Kosmotoga olearia (strain ATCC BAA-1733 / DSM 21960 / TBF 19.5.1)</name>
    <dbReference type="NCBI Taxonomy" id="521045"/>
    <lineage>
        <taxon>Bacteria</taxon>
        <taxon>Thermotogati</taxon>
        <taxon>Thermotogota</taxon>
        <taxon>Thermotogae</taxon>
        <taxon>Kosmotogales</taxon>
        <taxon>Kosmotogaceae</taxon>
        <taxon>Kosmotoga</taxon>
    </lineage>
</organism>
<dbReference type="PANTHER" id="PTHR33545">
    <property type="entry name" value="UPF0750 MEMBRANE PROTEIN YITT-RELATED"/>
    <property type="match status" value="1"/>
</dbReference>
<dbReference type="Proteomes" id="UP000002382">
    <property type="component" value="Chromosome"/>
</dbReference>
<accession>C5CDR8</accession>
<evidence type="ECO:0000256" key="2">
    <source>
        <dbReference type="ARBA" id="ARBA00022475"/>
    </source>
</evidence>
<keyword evidence="4 6" id="KW-1133">Transmembrane helix</keyword>
<keyword evidence="9" id="KW-1185">Reference proteome</keyword>
<feature type="transmembrane region" description="Helical" evidence="6">
    <location>
        <begin position="7"/>
        <end position="27"/>
    </location>
</feature>
<dbReference type="Gene3D" id="3.30.70.120">
    <property type="match status" value="1"/>
</dbReference>
<comment type="subcellular location">
    <subcellularLocation>
        <location evidence="1">Cell membrane</location>
        <topology evidence="1">Multi-pass membrane protein</topology>
    </subcellularLocation>
</comment>